<reference evidence="2 3" key="1">
    <citation type="submission" date="2019-03" db="EMBL/GenBank/DDBJ databases">
        <authorList>
            <person name="Dong K."/>
        </authorList>
    </citation>
    <scope>NUCLEOTIDE SEQUENCE [LARGE SCALE GENOMIC DNA]</scope>
    <source>
        <strain evidence="3">dk512</strain>
    </source>
</reference>
<keyword evidence="1" id="KW-0812">Transmembrane</keyword>
<evidence type="ECO:0008006" key="4">
    <source>
        <dbReference type="Google" id="ProtNLM"/>
    </source>
</evidence>
<accession>A0ABX5SZE9</accession>
<feature type="transmembrane region" description="Helical" evidence="1">
    <location>
        <begin position="145"/>
        <end position="164"/>
    </location>
</feature>
<evidence type="ECO:0000313" key="2">
    <source>
        <dbReference type="EMBL" id="QBR90502.1"/>
    </source>
</evidence>
<keyword evidence="3" id="KW-1185">Reference proteome</keyword>
<protein>
    <recommendedName>
        <fullName evidence="4">DUF2207 domain-containing protein</fullName>
    </recommendedName>
</protein>
<feature type="transmembrane region" description="Helical" evidence="1">
    <location>
        <begin position="112"/>
        <end position="133"/>
    </location>
</feature>
<evidence type="ECO:0000313" key="3">
    <source>
        <dbReference type="Proteomes" id="UP000295748"/>
    </source>
</evidence>
<feature type="transmembrane region" description="Helical" evidence="1">
    <location>
        <begin position="176"/>
        <end position="197"/>
    </location>
</feature>
<name>A0ABX5SZE9_9MICO</name>
<dbReference type="Proteomes" id="UP000295748">
    <property type="component" value="Chromosome"/>
</dbReference>
<proteinExistence type="predicted"/>
<dbReference type="RefSeq" id="WP_135070619.1">
    <property type="nucleotide sequence ID" value="NZ_CP038266.1"/>
</dbReference>
<sequence>MALSNVKRKPPLRLPGDDATIARLAARARAVIAADPSMTGLLTSTSSLARERAKRVAVAAVDAEKPQQQAATPVPSPDVWIWLAGVGIAAVVVSAAMMYAPLRGVRLDQTEAVPLMLTSSILAIVALGAAALLRPPARDSSGSASVMSVIAAGALVVVIGYRTVVGTSGGTAYSAAQLQLWFVFTFAQLALLIVVALRARRAGARAKLAAGVNWRGDPEWRRETKRLLEYAATLARTQPDGTAAREDLRQRWEADLAETTDVPADVLAEARAIGPGGWLVWAAYDGEIDISAGGARR</sequence>
<evidence type="ECO:0000256" key="1">
    <source>
        <dbReference type="SAM" id="Phobius"/>
    </source>
</evidence>
<dbReference type="EMBL" id="CP038266">
    <property type="protein sequence ID" value="QBR90502.1"/>
    <property type="molecule type" value="Genomic_DNA"/>
</dbReference>
<keyword evidence="1" id="KW-1133">Transmembrane helix</keyword>
<organism evidence="2 3">
    <name type="scientific">Microbacterium wangchenii</name>
    <dbReference type="NCBI Taxonomy" id="2541726"/>
    <lineage>
        <taxon>Bacteria</taxon>
        <taxon>Bacillati</taxon>
        <taxon>Actinomycetota</taxon>
        <taxon>Actinomycetes</taxon>
        <taxon>Micrococcales</taxon>
        <taxon>Microbacteriaceae</taxon>
        <taxon>Microbacterium</taxon>
    </lineage>
</organism>
<keyword evidence="1" id="KW-0472">Membrane</keyword>
<gene>
    <name evidence="2" type="ORF">E4K62_18530</name>
</gene>
<feature type="transmembrane region" description="Helical" evidence="1">
    <location>
        <begin position="79"/>
        <end position="100"/>
    </location>
</feature>